<name>A0ACD3A3M1_9AGAR</name>
<evidence type="ECO:0000313" key="1">
    <source>
        <dbReference type="EMBL" id="TFK60423.1"/>
    </source>
</evidence>
<evidence type="ECO:0000313" key="2">
    <source>
        <dbReference type="Proteomes" id="UP000308600"/>
    </source>
</evidence>
<gene>
    <name evidence="1" type="ORF">BDN72DRAFT_904976</name>
</gene>
<keyword evidence="2" id="KW-1185">Reference proteome</keyword>
<dbReference type="Proteomes" id="UP000308600">
    <property type="component" value="Unassembled WGS sequence"/>
</dbReference>
<accession>A0ACD3A3M1</accession>
<organism evidence="1 2">
    <name type="scientific">Pluteus cervinus</name>
    <dbReference type="NCBI Taxonomy" id="181527"/>
    <lineage>
        <taxon>Eukaryota</taxon>
        <taxon>Fungi</taxon>
        <taxon>Dikarya</taxon>
        <taxon>Basidiomycota</taxon>
        <taxon>Agaricomycotina</taxon>
        <taxon>Agaricomycetes</taxon>
        <taxon>Agaricomycetidae</taxon>
        <taxon>Agaricales</taxon>
        <taxon>Pluteineae</taxon>
        <taxon>Pluteaceae</taxon>
        <taxon>Pluteus</taxon>
    </lineage>
</organism>
<reference evidence="1 2" key="1">
    <citation type="journal article" date="2019" name="Nat. Ecol. Evol.">
        <title>Megaphylogeny resolves global patterns of mushroom evolution.</title>
        <authorList>
            <person name="Varga T."/>
            <person name="Krizsan K."/>
            <person name="Foldi C."/>
            <person name="Dima B."/>
            <person name="Sanchez-Garcia M."/>
            <person name="Sanchez-Ramirez S."/>
            <person name="Szollosi G.J."/>
            <person name="Szarkandi J.G."/>
            <person name="Papp V."/>
            <person name="Albert L."/>
            <person name="Andreopoulos W."/>
            <person name="Angelini C."/>
            <person name="Antonin V."/>
            <person name="Barry K.W."/>
            <person name="Bougher N.L."/>
            <person name="Buchanan P."/>
            <person name="Buyck B."/>
            <person name="Bense V."/>
            <person name="Catcheside P."/>
            <person name="Chovatia M."/>
            <person name="Cooper J."/>
            <person name="Damon W."/>
            <person name="Desjardin D."/>
            <person name="Finy P."/>
            <person name="Geml J."/>
            <person name="Haridas S."/>
            <person name="Hughes K."/>
            <person name="Justo A."/>
            <person name="Karasinski D."/>
            <person name="Kautmanova I."/>
            <person name="Kiss B."/>
            <person name="Kocsube S."/>
            <person name="Kotiranta H."/>
            <person name="LaButti K.M."/>
            <person name="Lechner B.E."/>
            <person name="Liimatainen K."/>
            <person name="Lipzen A."/>
            <person name="Lukacs Z."/>
            <person name="Mihaltcheva S."/>
            <person name="Morgado L.N."/>
            <person name="Niskanen T."/>
            <person name="Noordeloos M.E."/>
            <person name="Ohm R.A."/>
            <person name="Ortiz-Santana B."/>
            <person name="Ovrebo C."/>
            <person name="Racz N."/>
            <person name="Riley R."/>
            <person name="Savchenko A."/>
            <person name="Shiryaev A."/>
            <person name="Soop K."/>
            <person name="Spirin V."/>
            <person name="Szebenyi C."/>
            <person name="Tomsovsky M."/>
            <person name="Tulloss R.E."/>
            <person name="Uehling J."/>
            <person name="Grigoriev I.V."/>
            <person name="Vagvolgyi C."/>
            <person name="Papp T."/>
            <person name="Martin F.M."/>
            <person name="Miettinen O."/>
            <person name="Hibbett D.S."/>
            <person name="Nagy L.G."/>
        </authorList>
    </citation>
    <scope>NUCLEOTIDE SEQUENCE [LARGE SCALE GENOMIC DNA]</scope>
    <source>
        <strain evidence="1 2">NL-1719</strain>
    </source>
</reference>
<protein>
    <submittedName>
        <fullName evidence="1">Uncharacterized protein</fullName>
    </submittedName>
</protein>
<proteinExistence type="predicted"/>
<dbReference type="EMBL" id="ML208777">
    <property type="protein sequence ID" value="TFK60423.1"/>
    <property type="molecule type" value="Genomic_DNA"/>
</dbReference>
<sequence length="231" mass="25852">MSSASHTIVIKVRRGPLFNCPRETAMQHPLWVYPCPGPVKQDHRGRNSYRVGAIVGKVDTNLYVVRWWRWPPSADTIERIRLTPAQENHWKSPEGVWYYRPGPYCYDSNGDPRYVIDKIIKWAPDSGRSFIQWDRWPTTQNSWEYYTPTPEQIATAAIALPGEVPEHNGPIGPIGEDDWPVDDESGISDGVAGETGEVDVGEVGRFKAVEGEGRDDCVGGIRGGEFGDDVA</sequence>